<proteinExistence type="predicted"/>
<gene>
    <name evidence="1" type="ORF">GBAR_LOCUS20704</name>
</gene>
<protein>
    <submittedName>
        <fullName evidence="1">Uncharacterized protein</fullName>
    </submittedName>
</protein>
<comment type="caution">
    <text evidence="1">The sequence shown here is derived from an EMBL/GenBank/DDBJ whole genome shotgun (WGS) entry which is preliminary data.</text>
</comment>
<dbReference type="PANTHER" id="PTHR33667:SF7">
    <property type="entry name" value="RIKEN CDNA 1810020O05 GENE"/>
    <property type="match status" value="1"/>
</dbReference>
<reference evidence="1" key="1">
    <citation type="submission" date="2023-03" db="EMBL/GenBank/DDBJ databases">
        <authorList>
            <person name="Steffen K."/>
            <person name="Cardenas P."/>
        </authorList>
    </citation>
    <scope>NUCLEOTIDE SEQUENCE</scope>
</reference>
<accession>A0AA35SX39</accession>
<sequence>MQHFLFCVCVFLSSHAVSLSHCLVFFFFPPLPLLPSLFLPQPFKDGVLHANTDKPTVERLHFPWEQRGDDFSLHYHVPPEFGPRPPISIHLTGERRAAELQHFQKLDSHDWESKVVVKDTRFYTHRRGIRTELARNGDRARESLKTF</sequence>
<organism evidence="1 2">
    <name type="scientific">Geodia barretti</name>
    <name type="common">Barrett's horny sponge</name>
    <dbReference type="NCBI Taxonomy" id="519541"/>
    <lineage>
        <taxon>Eukaryota</taxon>
        <taxon>Metazoa</taxon>
        <taxon>Porifera</taxon>
        <taxon>Demospongiae</taxon>
        <taxon>Heteroscleromorpha</taxon>
        <taxon>Tetractinellida</taxon>
        <taxon>Astrophorina</taxon>
        <taxon>Geodiidae</taxon>
        <taxon>Geodia</taxon>
    </lineage>
</organism>
<dbReference type="EMBL" id="CASHTH010002909">
    <property type="protein sequence ID" value="CAI8036978.1"/>
    <property type="molecule type" value="Genomic_DNA"/>
</dbReference>
<keyword evidence="2" id="KW-1185">Reference proteome</keyword>
<evidence type="ECO:0000313" key="1">
    <source>
        <dbReference type="EMBL" id="CAI8036978.1"/>
    </source>
</evidence>
<name>A0AA35SX39_GEOBA</name>
<evidence type="ECO:0000313" key="2">
    <source>
        <dbReference type="Proteomes" id="UP001174909"/>
    </source>
</evidence>
<dbReference type="Proteomes" id="UP001174909">
    <property type="component" value="Unassembled WGS sequence"/>
</dbReference>
<dbReference type="AlphaFoldDB" id="A0AA35SX39"/>
<dbReference type="PANTHER" id="PTHR33667">
    <property type="entry name" value="SI:DKEY-57N24.6"/>
    <property type="match status" value="1"/>
</dbReference>